<reference evidence="7 8" key="1">
    <citation type="submission" date="2021-09" db="EMBL/GenBank/DDBJ databases">
        <title>Genomic insights and catalytic innovation underlie evolution of tropane alkaloids biosynthesis.</title>
        <authorList>
            <person name="Wang Y.-J."/>
            <person name="Tian T."/>
            <person name="Huang J.-P."/>
            <person name="Huang S.-X."/>
        </authorList>
    </citation>
    <scope>NUCLEOTIDE SEQUENCE [LARGE SCALE GENOMIC DNA]</scope>
    <source>
        <strain evidence="7">KIB-2018</strain>
        <tissue evidence="7">Leaf</tissue>
    </source>
</reference>
<gene>
    <name evidence="7" type="ORF">K2173_019329</name>
</gene>
<dbReference type="CDD" id="cd23509">
    <property type="entry name" value="Gnk2-like"/>
    <property type="match status" value="2"/>
</dbReference>
<dbReference type="GO" id="GO:0005576">
    <property type="term" value="C:extracellular region"/>
    <property type="evidence" value="ECO:0007669"/>
    <property type="project" value="UniProtKB-SubCell"/>
</dbReference>
<dbReference type="InterPro" id="IPR002902">
    <property type="entry name" value="GNK2"/>
</dbReference>
<evidence type="ECO:0000256" key="5">
    <source>
        <dbReference type="ARBA" id="ARBA00038515"/>
    </source>
</evidence>
<evidence type="ECO:0000259" key="6">
    <source>
        <dbReference type="PROSITE" id="PS51473"/>
    </source>
</evidence>
<accession>A0AAV8STC6</accession>
<keyword evidence="4" id="KW-0677">Repeat</keyword>
<sequence>MAKNVFLKICYNILFLLSFNPLLHLVVGFEVISSSCFKPDFKAKSPFEANLNKLISSLSYWTPDIGYGRDSIGEGTDAVHGIAVCRADMNHDDCRTCVDGAGKEIRKRCSLNGGGIIWYASCMLKYSKSKFFSQIDLENQVHGCSPNKVPYPIALVREKRKLFRWLIKGASKNEKFFAAGNMKVGLANPIYGFVQCSRDLSSVDCKKCLKKARRMLKTTCRTKACGFVFTGSCMIKYDSNPFIND</sequence>
<dbReference type="PANTHER" id="PTHR32411">
    <property type="entry name" value="CYSTEINE-RICH REPEAT SECRETORY PROTEIN 38-RELATED"/>
    <property type="match status" value="1"/>
</dbReference>
<evidence type="ECO:0000256" key="3">
    <source>
        <dbReference type="ARBA" id="ARBA00022729"/>
    </source>
</evidence>
<feature type="domain" description="Gnk2-homologous" evidence="6">
    <location>
        <begin position="29"/>
        <end position="131"/>
    </location>
</feature>
<comment type="subcellular location">
    <subcellularLocation>
        <location evidence="1">Secreted</location>
    </subcellularLocation>
</comment>
<dbReference type="Gene3D" id="3.30.430.20">
    <property type="entry name" value="Gnk2 domain, C-X8-C-X2-C motif"/>
    <property type="match status" value="2"/>
</dbReference>
<keyword evidence="8" id="KW-1185">Reference proteome</keyword>
<dbReference type="Pfam" id="PF01657">
    <property type="entry name" value="Stress-antifung"/>
    <property type="match status" value="2"/>
</dbReference>
<evidence type="ECO:0000256" key="1">
    <source>
        <dbReference type="ARBA" id="ARBA00004613"/>
    </source>
</evidence>
<dbReference type="AlphaFoldDB" id="A0AAV8STC6"/>
<dbReference type="Proteomes" id="UP001159364">
    <property type="component" value="Linkage Group LG09"/>
</dbReference>
<evidence type="ECO:0000313" key="7">
    <source>
        <dbReference type="EMBL" id="KAJ8755531.1"/>
    </source>
</evidence>
<dbReference type="InterPro" id="IPR038408">
    <property type="entry name" value="GNK2_sf"/>
</dbReference>
<organism evidence="7 8">
    <name type="scientific">Erythroxylum novogranatense</name>
    <dbReference type="NCBI Taxonomy" id="1862640"/>
    <lineage>
        <taxon>Eukaryota</taxon>
        <taxon>Viridiplantae</taxon>
        <taxon>Streptophyta</taxon>
        <taxon>Embryophyta</taxon>
        <taxon>Tracheophyta</taxon>
        <taxon>Spermatophyta</taxon>
        <taxon>Magnoliopsida</taxon>
        <taxon>eudicotyledons</taxon>
        <taxon>Gunneridae</taxon>
        <taxon>Pentapetalae</taxon>
        <taxon>rosids</taxon>
        <taxon>fabids</taxon>
        <taxon>Malpighiales</taxon>
        <taxon>Erythroxylaceae</taxon>
        <taxon>Erythroxylum</taxon>
    </lineage>
</organism>
<comment type="similarity">
    <text evidence="5">Belongs to the cysteine-rich repeat secretory protein family.</text>
</comment>
<evidence type="ECO:0000313" key="8">
    <source>
        <dbReference type="Proteomes" id="UP001159364"/>
    </source>
</evidence>
<dbReference type="PANTHER" id="PTHR32411:SF43">
    <property type="entry name" value="CYSTEINE-RICH REPEAT SECRETORY PROTEIN 38"/>
    <property type="match status" value="1"/>
</dbReference>
<protein>
    <recommendedName>
        <fullName evidence="6">Gnk2-homologous domain-containing protein</fullName>
    </recommendedName>
</protein>
<proteinExistence type="inferred from homology"/>
<dbReference type="InterPro" id="IPR050581">
    <property type="entry name" value="CRR_secretory_protein"/>
</dbReference>
<comment type="caution">
    <text evidence="7">The sequence shown here is derived from an EMBL/GenBank/DDBJ whole genome shotgun (WGS) entry which is preliminary data.</text>
</comment>
<evidence type="ECO:0000256" key="2">
    <source>
        <dbReference type="ARBA" id="ARBA00022525"/>
    </source>
</evidence>
<keyword evidence="3" id="KW-0732">Signal</keyword>
<dbReference type="PROSITE" id="PS51473">
    <property type="entry name" value="GNK2"/>
    <property type="match status" value="2"/>
</dbReference>
<name>A0AAV8STC6_9ROSI</name>
<feature type="domain" description="Gnk2-homologous" evidence="6">
    <location>
        <begin position="137"/>
        <end position="242"/>
    </location>
</feature>
<dbReference type="EMBL" id="JAIWQS010000009">
    <property type="protein sequence ID" value="KAJ8755531.1"/>
    <property type="molecule type" value="Genomic_DNA"/>
</dbReference>
<evidence type="ECO:0000256" key="4">
    <source>
        <dbReference type="ARBA" id="ARBA00022737"/>
    </source>
</evidence>
<keyword evidence="2" id="KW-0964">Secreted</keyword>